<sequence>MGFEKNFLILSGVWVNENLMYVDLNWSGFFMHIHDLPLSKMTFDIDSLIGNKIWRFRDMEMEDSSRAWDASMRIRVALNVTLPYIQAVRIYITMEVLNSLITTTEKTSELRGLAAMHCIGRILGTLESTSSMKVNLEKSSLVLSRNSPIQGRETLAETIGVRIEAKHDKYLGMAALVGRPKREVFLILKDRVWARLQNWRWEFFYHGGAFFGHLKLSLVITTPNRLPLNAAVDVLVTVGVRFGMKSWSNFRLEDTNLILNNPLVVSCPYTLQWHYKRHGYYLARSVYHLVVAVPLKVQLFTLRIDRDALPTSFRLPRCGVQMGCDCPWCGDHVEDLLHTLLQCHYPRLV</sequence>
<dbReference type="Pfam" id="PF13966">
    <property type="entry name" value="zf-RVT"/>
    <property type="match status" value="1"/>
</dbReference>
<proteinExistence type="predicted"/>
<feature type="domain" description="Reverse transcriptase zinc-binding" evidence="1">
    <location>
        <begin position="292"/>
        <end position="345"/>
    </location>
</feature>
<protein>
    <recommendedName>
        <fullName evidence="1">Reverse transcriptase zinc-binding domain-containing protein</fullName>
    </recommendedName>
</protein>
<dbReference type="AlphaFoldDB" id="A0AAW2MAE8"/>
<reference evidence="2" key="2">
    <citation type="journal article" date="2024" name="Plant">
        <title>Genomic evolution and insights into agronomic trait innovations of Sesamum species.</title>
        <authorList>
            <person name="Miao H."/>
            <person name="Wang L."/>
            <person name="Qu L."/>
            <person name="Liu H."/>
            <person name="Sun Y."/>
            <person name="Le M."/>
            <person name="Wang Q."/>
            <person name="Wei S."/>
            <person name="Zheng Y."/>
            <person name="Lin W."/>
            <person name="Duan Y."/>
            <person name="Cao H."/>
            <person name="Xiong S."/>
            <person name="Wang X."/>
            <person name="Wei L."/>
            <person name="Li C."/>
            <person name="Ma Q."/>
            <person name="Ju M."/>
            <person name="Zhao R."/>
            <person name="Li G."/>
            <person name="Mu C."/>
            <person name="Tian Q."/>
            <person name="Mei H."/>
            <person name="Zhang T."/>
            <person name="Gao T."/>
            <person name="Zhang H."/>
        </authorList>
    </citation>
    <scope>NUCLEOTIDE SEQUENCE</scope>
    <source>
        <strain evidence="2">KEN8</strain>
    </source>
</reference>
<accession>A0AAW2MAE8</accession>
<evidence type="ECO:0000259" key="1">
    <source>
        <dbReference type="Pfam" id="PF13966"/>
    </source>
</evidence>
<name>A0AAW2MAE8_9LAMI</name>
<dbReference type="EMBL" id="JACGWM010000014">
    <property type="protein sequence ID" value="KAL0328207.1"/>
    <property type="molecule type" value="Genomic_DNA"/>
</dbReference>
<evidence type="ECO:0000313" key="2">
    <source>
        <dbReference type="EMBL" id="KAL0328207.1"/>
    </source>
</evidence>
<organism evidence="2">
    <name type="scientific">Sesamum calycinum</name>
    <dbReference type="NCBI Taxonomy" id="2727403"/>
    <lineage>
        <taxon>Eukaryota</taxon>
        <taxon>Viridiplantae</taxon>
        <taxon>Streptophyta</taxon>
        <taxon>Embryophyta</taxon>
        <taxon>Tracheophyta</taxon>
        <taxon>Spermatophyta</taxon>
        <taxon>Magnoliopsida</taxon>
        <taxon>eudicotyledons</taxon>
        <taxon>Gunneridae</taxon>
        <taxon>Pentapetalae</taxon>
        <taxon>asterids</taxon>
        <taxon>lamiids</taxon>
        <taxon>Lamiales</taxon>
        <taxon>Pedaliaceae</taxon>
        <taxon>Sesamum</taxon>
    </lineage>
</organism>
<comment type="caution">
    <text evidence="2">The sequence shown here is derived from an EMBL/GenBank/DDBJ whole genome shotgun (WGS) entry which is preliminary data.</text>
</comment>
<dbReference type="InterPro" id="IPR026960">
    <property type="entry name" value="RVT-Znf"/>
</dbReference>
<gene>
    <name evidence="2" type="ORF">Scaly_2253300</name>
</gene>
<reference evidence="2" key="1">
    <citation type="submission" date="2020-06" db="EMBL/GenBank/DDBJ databases">
        <authorList>
            <person name="Li T."/>
            <person name="Hu X."/>
            <person name="Zhang T."/>
            <person name="Song X."/>
            <person name="Zhang H."/>
            <person name="Dai N."/>
            <person name="Sheng W."/>
            <person name="Hou X."/>
            <person name="Wei L."/>
        </authorList>
    </citation>
    <scope>NUCLEOTIDE SEQUENCE</scope>
    <source>
        <strain evidence="2">KEN8</strain>
        <tissue evidence="2">Leaf</tissue>
    </source>
</reference>